<dbReference type="GO" id="GO:0020037">
    <property type="term" value="F:heme binding"/>
    <property type="evidence" value="ECO:0007669"/>
    <property type="project" value="InterPro"/>
</dbReference>
<gene>
    <name evidence="11" type="ORF">E4O86_01075</name>
</gene>
<dbReference type="InterPro" id="IPR009056">
    <property type="entry name" value="Cyt_c-like_dom"/>
</dbReference>
<dbReference type="PRINTS" id="PR00605">
    <property type="entry name" value="CYTCHROMECIC"/>
</dbReference>
<dbReference type="Pfam" id="PF00034">
    <property type="entry name" value="Cytochrom_C"/>
    <property type="match status" value="1"/>
</dbReference>
<keyword evidence="4" id="KW-0679">Respiratory chain</keyword>
<evidence type="ECO:0000256" key="4">
    <source>
        <dbReference type="ARBA" id="ARBA00022660"/>
    </source>
</evidence>
<keyword evidence="2" id="KW-0813">Transport</keyword>
<dbReference type="SUPFAM" id="SSF46626">
    <property type="entry name" value="Cytochrome c"/>
    <property type="match status" value="1"/>
</dbReference>
<keyword evidence="5 8" id="KW-0479">Metal-binding</keyword>
<organism evidence="11 12">
    <name type="scientific">Propylenella binzhouense</name>
    <dbReference type="NCBI Taxonomy" id="2555902"/>
    <lineage>
        <taxon>Bacteria</taxon>
        <taxon>Pseudomonadati</taxon>
        <taxon>Pseudomonadota</taxon>
        <taxon>Alphaproteobacteria</taxon>
        <taxon>Hyphomicrobiales</taxon>
        <taxon>Propylenellaceae</taxon>
        <taxon>Propylenella</taxon>
    </lineage>
</organism>
<feature type="domain" description="Cytochrome c" evidence="10">
    <location>
        <begin position="38"/>
        <end position="135"/>
    </location>
</feature>
<proteinExistence type="predicted"/>
<evidence type="ECO:0000256" key="1">
    <source>
        <dbReference type="ARBA" id="ARBA00001926"/>
    </source>
</evidence>
<dbReference type="PANTHER" id="PTHR35008">
    <property type="entry name" value="BLL4482 PROTEIN-RELATED"/>
    <property type="match status" value="1"/>
</dbReference>
<keyword evidence="6" id="KW-0249">Electron transport</keyword>
<dbReference type="Gene3D" id="1.10.760.10">
    <property type="entry name" value="Cytochrome c-like domain"/>
    <property type="match status" value="1"/>
</dbReference>
<evidence type="ECO:0000256" key="2">
    <source>
        <dbReference type="ARBA" id="ARBA00022448"/>
    </source>
</evidence>
<keyword evidence="7 8" id="KW-0408">Iron</keyword>
<dbReference type="InterPro" id="IPR051459">
    <property type="entry name" value="Cytochrome_c-type_DH"/>
</dbReference>
<evidence type="ECO:0000256" key="8">
    <source>
        <dbReference type="PROSITE-ProRule" id="PRU00433"/>
    </source>
</evidence>
<reference evidence="11" key="1">
    <citation type="submission" date="2019-03" db="EMBL/GenBank/DDBJ databases">
        <title>Afifella sp. nov., isolated from activated sludge.</title>
        <authorList>
            <person name="Li Q."/>
            <person name="Liu Y."/>
        </authorList>
    </citation>
    <scope>NUCLEOTIDE SEQUENCE</scope>
    <source>
        <strain evidence="11">L72</strain>
    </source>
</reference>
<dbReference type="OrthoDB" id="9811281at2"/>
<dbReference type="EMBL" id="SPKJ01000002">
    <property type="protein sequence ID" value="MYZ46315.1"/>
    <property type="molecule type" value="Genomic_DNA"/>
</dbReference>
<dbReference type="GO" id="GO:0009055">
    <property type="term" value="F:electron transfer activity"/>
    <property type="evidence" value="ECO:0007669"/>
    <property type="project" value="InterPro"/>
</dbReference>
<dbReference type="PROSITE" id="PS51007">
    <property type="entry name" value="CYTC"/>
    <property type="match status" value="1"/>
</dbReference>
<name>A0A964T103_9HYPH</name>
<keyword evidence="12" id="KW-1185">Reference proteome</keyword>
<dbReference type="RefSeq" id="WP_161138657.1">
    <property type="nucleotide sequence ID" value="NZ_SPKJ01000002.1"/>
</dbReference>
<sequence>MRRHVAILTTLVALAAGAAALGWFGFSSRGAIDPDDPAQGALGREIYAAHCASCHGANLEGQPDWRERRPDGRLPAPPHDASGHTWHHADQQLFELTKKGLSGVVPGYQSDMPAFEGTLTDEQIAAVLAFIKSTWPPDIRARQDARSRTQP</sequence>
<protein>
    <submittedName>
        <fullName evidence="11">Cytochrome c</fullName>
    </submittedName>
</protein>
<evidence type="ECO:0000313" key="11">
    <source>
        <dbReference type="EMBL" id="MYZ46315.1"/>
    </source>
</evidence>
<dbReference type="PANTHER" id="PTHR35008:SF4">
    <property type="entry name" value="BLL4482 PROTEIN"/>
    <property type="match status" value="1"/>
</dbReference>
<evidence type="ECO:0000256" key="5">
    <source>
        <dbReference type="ARBA" id="ARBA00022723"/>
    </source>
</evidence>
<evidence type="ECO:0000256" key="9">
    <source>
        <dbReference type="SAM" id="MobiDB-lite"/>
    </source>
</evidence>
<evidence type="ECO:0000256" key="6">
    <source>
        <dbReference type="ARBA" id="ARBA00022982"/>
    </source>
</evidence>
<feature type="compositionally biased region" description="Basic and acidic residues" evidence="9">
    <location>
        <begin position="63"/>
        <end position="72"/>
    </location>
</feature>
<dbReference type="InterPro" id="IPR008168">
    <property type="entry name" value="Cyt_C_IC"/>
</dbReference>
<evidence type="ECO:0000256" key="7">
    <source>
        <dbReference type="ARBA" id="ARBA00023004"/>
    </source>
</evidence>
<keyword evidence="3 8" id="KW-0349">Heme</keyword>
<comment type="caution">
    <text evidence="11">The sequence shown here is derived from an EMBL/GenBank/DDBJ whole genome shotgun (WGS) entry which is preliminary data.</text>
</comment>
<evidence type="ECO:0000259" key="10">
    <source>
        <dbReference type="PROSITE" id="PS51007"/>
    </source>
</evidence>
<accession>A0A964T103</accession>
<dbReference type="InterPro" id="IPR036909">
    <property type="entry name" value="Cyt_c-like_dom_sf"/>
</dbReference>
<dbReference type="Proteomes" id="UP000773614">
    <property type="component" value="Unassembled WGS sequence"/>
</dbReference>
<evidence type="ECO:0000313" key="12">
    <source>
        <dbReference type="Proteomes" id="UP000773614"/>
    </source>
</evidence>
<feature type="region of interest" description="Disordered" evidence="9">
    <location>
        <begin position="59"/>
        <end position="85"/>
    </location>
</feature>
<evidence type="ECO:0000256" key="3">
    <source>
        <dbReference type="ARBA" id="ARBA00022617"/>
    </source>
</evidence>
<dbReference type="AlphaFoldDB" id="A0A964T103"/>
<comment type="cofactor">
    <cofactor evidence="1">
        <name>heme c</name>
        <dbReference type="ChEBI" id="CHEBI:61717"/>
    </cofactor>
</comment>
<dbReference type="GO" id="GO:0005506">
    <property type="term" value="F:iron ion binding"/>
    <property type="evidence" value="ECO:0007669"/>
    <property type="project" value="InterPro"/>
</dbReference>